<dbReference type="PANTHER" id="PTHR47926">
    <property type="entry name" value="PENTATRICOPEPTIDE REPEAT-CONTAINING PROTEIN"/>
    <property type="match status" value="1"/>
</dbReference>
<evidence type="ECO:0000256" key="1">
    <source>
        <dbReference type="PROSITE-ProRule" id="PRU00708"/>
    </source>
</evidence>
<organism evidence="2 3">
    <name type="scientific">Zizania palustris</name>
    <name type="common">Northern wild rice</name>
    <dbReference type="NCBI Taxonomy" id="103762"/>
    <lineage>
        <taxon>Eukaryota</taxon>
        <taxon>Viridiplantae</taxon>
        <taxon>Streptophyta</taxon>
        <taxon>Embryophyta</taxon>
        <taxon>Tracheophyta</taxon>
        <taxon>Spermatophyta</taxon>
        <taxon>Magnoliopsida</taxon>
        <taxon>Liliopsida</taxon>
        <taxon>Poales</taxon>
        <taxon>Poaceae</taxon>
        <taxon>BOP clade</taxon>
        <taxon>Oryzoideae</taxon>
        <taxon>Oryzeae</taxon>
        <taxon>Zizaniinae</taxon>
        <taxon>Zizania</taxon>
    </lineage>
</organism>
<dbReference type="PROSITE" id="PS51375">
    <property type="entry name" value="PPR"/>
    <property type="match status" value="1"/>
</dbReference>
<dbReference type="Proteomes" id="UP000729402">
    <property type="component" value="Unassembled WGS sequence"/>
</dbReference>
<dbReference type="EMBL" id="JAAALK010000282">
    <property type="protein sequence ID" value="KAG8081042.1"/>
    <property type="molecule type" value="Genomic_DNA"/>
</dbReference>
<dbReference type="NCBIfam" id="TIGR00756">
    <property type="entry name" value="PPR"/>
    <property type="match status" value="2"/>
</dbReference>
<name>A0A8J5T6S8_ZIZPA</name>
<evidence type="ECO:0008006" key="4">
    <source>
        <dbReference type="Google" id="ProtNLM"/>
    </source>
</evidence>
<dbReference type="GO" id="GO:0009451">
    <property type="term" value="P:RNA modification"/>
    <property type="evidence" value="ECO:0007669"/>
    <property type="project" value="InterPro"/>
</dbReference>
<dbReference type="OrthoDB" id="185373at2759"/>
<reference evidence="2" key="1">
    <citation type="journal article" date="2021" name="bioRxiv">
        <title>Whole Genome Assembly and Annotation of Northern Wild Rice, Zizania palustris L., Supports a Whole Genome Duplication in the Zizania Genus.</title>
        <authorList>
            <person name="Haas M."/>
            <person name="Kono T."/>
            <person name="Macchietto M."/>
            <person name="Millas R."/>
            <person name="McGilp L."/>
            <person name="Shao M."/>
            <person name="Duquette J."/>
            <person name="Hirsch C.N."/>
            <person name="Kimball J."/>
        </authorList>
    </citation>
    <scope>NUCLEOTIDE SEQUENCE</scope>
    <source>
        <tissue evidence="2">Fresh leaf tissue</tissue>
    </source>
</reference>
<reference evidence="2" key="2">
    <citation type="submission" date="2021-02" db="EMBL/GenBank/DDBJ databases">
        <authorList>
            <person name="Kimball J.A."/>
            <person name="Haas M.W."/>
            <person name="Macchietto M."/>
            <person name="Kono T."/>
            <person name="Duquette J."/>
            <person name="Shao M."/>
        </authorList>
    </citation>
    <scope>NUCLEOTIDE SEQUENCE</scope>
    <source>
        <tissue evidence="2">Fresh leaf tissue</tissue>
    </source>
</reference>
<protein>
    <recommendedName>
        <fullName evidence="4">Pentatricopeptide repeat-containing protein</fullName>
    </recommendedName>
</protein>
<dbReference type="AlphaFoldDB" id="A0A8J5T6S8"/>
<gene>
    <name evidence="2" type="ORF">GUJ93_ZPchr0007g3078</name>
</gene>
<dbReference type="Pfam" id="PF01535">
    <property type="entry name" value="PPR"/>
    <property type="match status" value="2"/>
</dbReference>
<sequence length="397" mass="43559">MEQELLPILRALESPHHLRQAHARLLAAGFSASPRLLPALVAAAFSAHSTSYAAAALRAAGRAASTVSHNTLIERLAGSRHRPSDALFAYAAMRAAGVPPNGFTFTFLLRACALLRLPRSCGCVHGQIVRCGFGGDVVVQNALLDVYYKCSGTGIVGPLGSGDAIGALELFQAMPERNVVSWNTVVAGFVRVGNMALAREVFDRMPTRNAISCNLIISGYNHNSRYDEALHTFQQMMLEGQFRPDEATLKLFCSTMICAEEELNWMTRSSLLHYCLAHGGNLQEAILFIERMPVKPSVVIWVTVLSSCVAHGDADLTDAMEGRWDGVVAARTIMRNWGTEKMPGSSSIQVGSEVHEFLAKDTRHQRRKEIYQTVDGLMALMRHTELEAHWPLHHKLS</sequence>
<dbReference type="PANTHER" id="PTHR47926:SF531">
    <property type="entry name" value="TETRATRICOPEPTIDE REPEAT SUPERFAMILY PROTEIN"/>
    <property type="match status" value="1"/>
</dbReference>
<dbReference type="InterPro" id="IPR046960">
    <property type="entry name" value="PPR_At4g14850-like_plant"/>
</dbReference>
<dbReference type="GO" id="GO:0003723">
    <property type="term" value="F:RNA binding"/>
    <property type="evidence" value="ECO:0007669"/>
    <property type="project" value="InterPro"/>
</dbReference>
<keyword evidence="3" id="KW-1185">Reference proteome</keyword>
<proteinExistence type="predicted"/>
<feature type="repeat" description="PPR" evidence="1">
    <location>
        <begin position="178"/>
        <end position="212"/>
    </location>
</feature>
<evidence type="ECO:0000313" key="3">
    <source>
        <dbReference type="Proteomes" id="UP000729402"/>
    </source>
</evidence>
<accession>A0A8J5T6S8</accession>
<evidence type="ECO:0000313" key="2">
    <source>
        <dbReference type="EMBL" id="KAG8081042.1"/>
    </source>
</evidence>
<dbReference type="InterPro" id="IPR002885">
    <property type="entry name" value="PPR_rpt"/>
</dbReference>
<comment type="caution">
    <text evidence="2">The sequence shown here is derived from an EMBL/GenBank/DDBJ whole genome shotgun (WGS) entry which is preliminary data.</text>
</comment>